<dbReference type="PANTHER" id="PTHR19858">
    <property type="entry name" value="WD40 REPEAT PROTEIN"/>
    <property type="match status" value="1"/>
</dbReference>
<dbReference type="RefSeq" id="XP_007603848.1">
    <property type="nucleotide sequence ID" value="XM_007603786.1"/>
</dbReference>
<sequence>MYIRSKPVEQIDFNSEFIFCGGSSNLIKIFEHNFQQRTQSSLMKNFLFQVLKVSRNKDWENYKTKLLREKDTKFDKERVIETRKICVQDNVMYLLSSEGLSIYDKDSIKFSPLEFDVEVSEKYVKESLESKNYQKALISAIRSGRFDLISTVADACDDKDFLVRYIPARYARALLENLIGYVKQDFTNIEYIGLISKLVHWHNISYPGLSELIRNGTKAMYSQVKSNKYLIDVIFKRNA</sequence>
<protein>
    <submittedName>
        <fullName evidence="1">Uncharacterized protein</fullName>
    </submittedName>
</protein>
<accession>L2GP41</accession>
<dbReference type="EMBL" id="JH370131">
    <property type="protein sequence ID" value="ELA42643.1"/>
    <property type="molecule type" value="Genomic_DNA"/>
</dbReference>
<evidence type="ECO:0000313" key="2">
    <source>
        <dbReference type="Proteomes" id="UP000011082"/>
    </source>
</evidence>
<dbReference type="GeneID" id="19881113"/>
<reference evidence="2" key="1">
    <citation type="submission" date="2011-05" db="EMBL/GenBank/DDBJ databases">
        <title>The genome sequence of Vittaforma corneae strain ATCC 50505.</title>
        <authorList>
            <consortium name="The Broad Institute Genome Sequencing Platform"/>
            <person name="Cuomo C."/>
            <person name="Didier E."/>
            <person name="Bowers L."/>
            <person name="Young S.K."/>
            <person name="Zeng Q."/>
            <person name="Gargeya S."/>
            <person name="Fitzgerald M."/>
            <person name="Haas B."/>
            <person name="Abouelleil A."/>
            <person name="Alvarado L."/>
            <person name="Arachchi H.M."/>
            <person name="Berlin A."/>
            <person name="Chapman S.B."/>
            <person name="Gearin G."/>
            <person name="Goldberg J."/>
            <person name="Griggs A."/>
            <person name="Gujja S."/>
            <person name="Hansen M."/>
            <person name="Heiman D."/>
            <person name="Howarth C."/>
            <person name="Larimer J."/>
            <person name="Lui A."/>
            <person name="MacDonald P.J.P."/>
            <person name="McCowen C."/>
            <person name="Montmayeur A."/>
            <person name="Murphy C."/>
            <person name="Neiman D."/>
            <person name="Pearson M."/>
            <person name="Priest M."/>
            <person name="Roberts A."/>
            <person name="Saif S."/>
            <person name="Shea T."/>
            <person name="Sisk P."/>
            <person name="Stolte C."/>
            <person name="Sykes S."/>
            <person name="Wortman J."/>
            <person name="Nusbaum C."/>
            <person name="Birren B."/>
        </authorList>
    </citation>
    <scope>NUCLEOTIDE SEQUENCE [LARGE SCALE GENOMIC DNA]</scope>
    <source>
        <strain evidence="2">ATCC 50505</strain>
    </source>
</reference>
<dbReference type="GO" id="GO:0000028">
    <property type="term" value="P:ribosomal small subunit assembly"/>
    <property type="evidence" value="ECO:0007669"/>
    <property type="project" value="TreeGrafter"/>
</dbReference>
<proteinExistence type="predicted"/>
<dbReference type="PANTHER" id="PTHR19858:SF0">
    <property type="entry name" value="PERIODIC TRYPTOPHAN PROTEIN 2 HOMOLOG"/>
    <property type="match status" value="1"/>
</dbReference>
<dbReference type="InParanoid" id="L2GP41"/>
<dbReference type="GO" id="GO:0034388">
    <property type="term" value="C:Pwp2p-containing subcomplex of 90S preribosome"/>
    <property type="evidence" value="ECO:0007669"/>
    <property type="project" value="TreeGrafter"/>
</dbReference>
<dbReference type="Proteomes" id="UP000011082">
    <property type="component" value="Unassembled WGS sequence"/>
</dbReference>
<evidence type="ECO:0000313" key="1">
    <source>
        <dbReference type="EMBL" id="ELA42643.1"/>
    </source>
</evidence>
<dbReference type="HOGENOM" id="CLU_1161920_0_0_1"/>
<dbReference type="GO" id="GO:0032040">
    <property type="term" value="C:small-subunit processome"/>
    <property type="evidence" value="ECO:0007669"/>
    <property type="project" value="TreeGrafter"/>
</dbReference>
<dbReference type="AlphaFoldDB" id="L2GP41"/>
<name>L2GP41_VITCO</name>
<keyword evidence="2" id="KW-1185">Reference proteome</keyword>
<dbReference type="STRING" id="993615.L2GP41"/>
<organism evidence="1 2">
    <name type="scientific">Vittaforma corneae (strain ATCC 50505)</name>
    <name type="common">Microsporidian parasite</name>
    <name type="synonym">Nosema corneum</name>
    <dbReference type="NCBI Taxonomy" id="993615"/>
    <lineage>
        <taxon>Eukaryota</taxon>
        <taxon>Fungi</taxon>
        <taxon>Fungi incertae sedis</taxon>
        <taxon>Microsporidia</taxon>
        <taxon>Nosematidae</taxon>
        <taxon>Vittaforma</taxon>
    </lineage>
</organism>
<dbReference type="GO" id="GO:0000462">
    <property type="term" value="P:maturation of SSU-rRNA from tricistronic rRNA transcript (SSU-rRNA, 5.8S rRNA, LSU-rRNA)"/>
    <property type="evidence" value="ECO:0007669"/>
    <property type="project" value="TreeGrafter"/>
</dbReference>
<dbReference type="OrthoDB" id="3142434at2759"/>
<gene>
    <name evidence="1" type="ORF">VICG_00395</name>
</gene>
<dbReference type="InterPro" id="IPR027145">
    <property type="entry name" value="PWP2"/>
</dbReference>
<dbReference type="VEuPathDB" id="MicrosporidiaDB:VICG_00395"/>